<evidence type="ECO:0000313" key="1">
    <source>
        <dbReference type="EMBL" id="TDR46618.1"/>
    </source>
</evidence>
<keyword evidence="2" id="KW-1185">Reference proteome</keyword>
<sequence length="131" mass="14598">MPWKKCLRHAARGQRVKTELPSSWRSAQSALRAVQVAFDVSESVLQAIRAAAYENNLSNSDQVRVVLGLPLLRQAKRPRLTVSLSETDYQLLGARYDLDPGDSLAIKERVGATLIAFAEKQRKPRGKRSTP</sequence>
<accession>A0A4R6Z4J1</accession>
<reference evidence="1 2" key="1">
    <citation type="submission" date="2019-03" db="EMBL/GenBank/DDBJ databases">
        <title>Genomic Encyclopedia of Type Strains, Phase IV (KMG-IV): sequencing the most valuable type-strain genomes for metagenomic binning, comparative biology and taxonomic classification.</title>
        <authorList>
            <person name="Goeker M."/>
        </authorList>
    </citation>
    <scope>NUCLEOTIDE SEQUENCE [LARGE SCALE GENOMIC DNA]</scope>
    <source>
        <strain evidence="1 2">DSM 21667</strain>
    </source>
</reference>
<comment type="caution">
    <text evidence="1">The sequence shown here is derived from an EMBL/GenBank/DDBJ whole genome shotgun (WGS) entry which is preliminary data.</text>
</comment>
<dbReference type="Proteomes" id="UP000295293">
    <property type="component" value="Unassembled WGS sequence"/>
</dbReference>
<evidence type="ECO:0000313" key="2">
    <source>
        <dbReference type="Proteomes" id="UP000295293"/>
    </source>
</evidence>
<gene>
    <name evidence="1" type="ORF">DFR29_103152</name>
</gene>
<name>A0A4R6Z4J1_9GAMM</name>
<dbReference type="OrthoDB" id="5624951at2"/>
<dbReference type="EMBL" id="SNZH01000003">
    <property type="protein sequence ID" value="TDR46618.1"/>
    <property type="molecule type" value="Genomic_DNA"/>
</dbReference>
<proteinExistence type="predicted"/>
<protein>
    <submittedName>
        <fullName evidence="1">Uncharacterized protein</fullName>
    </submittedName>
</protein>
<dbReference type="AlphaFoldDB" id="A0A4R6Z4J1"/>
<organism evidence="1 2">
    <name type="scientific">Tahibacter aquaticus</name>
    <dbReference type="NCBI Taxonomy" id="520092"/>
    <lineage>
        <taxon>Bacteria</taxon>
        <taxon>Pseudomonadati</taxon>
        <taxon>Pseudomonadota</taxon>
        <taxon>Gammaproteobacteria</taxon>
        <taxon>Lysobacterales</taxon>
        <taxon>Rhodanobacteraceae</taxon>
        <taxon>Tahibacter</taxon>
    </lineage>
</organism>